<dbReference type="PROSITE" id="PS00571">
    <property type="entry name" value="AMIDASES"/>
    <property type="match status" value="1"/>
</dbReference>
<feature type="region of interest" description="Disordered" evidence="1">
    <location>
        <begin position="41"/>
        <end position="73"/>
    </location>
</feature>
<dbReference type="SUPFAM" id="SSF75304">
    <property type="entry name" value="Amidase signature (AS) enzymes"/>
    <property type="match status" value="1"/>
</dbReference>
<evidence type="ECO:0000313" key="4">
    <source>
        <dbReference type="Proteomes" id="UP000586918"/>
    </source>
</evidence>
<dbReference type="Proteomes" id="UP000586918">
    <property type="component" value="Unassembled WGS sequence"/>
</dbReference>
<protein>
    <submittedName>
        <fullName evidence="3">Amidase</fullName>
        <ecNumber evidence="3">3.5.1.4</ecNumber>
    </submittedName>
</protein>
<dbReference type="GO" id="GO:0004040">
    <property type="term" value="F:amidase activity"/>
    <property type="evidence" value="ECO:0007669"/>
    <property type="project" value="UniProtKB-EC"/>
</dbReference>
<comment type="caution">
    <text evidence="3">The sequence shown here is derived from an EMBL/GenBank/DDBJ whole genome shotgun (WGS) entry which is preliminary data.</text>
</comment>
<dbReference type="InterPro" id="IPR023631">
    <property type="entry name" value="Amidase_dom"/>
</dbReference>
<keyword evidence="3" id="KW-0378">Hydrolase</keyword>
<dbReference type="InterPro" id="IPR020556">
    <property type="entry name" value="Amidase_CS"/>
</dbReference>
<dbReference type="InterPro" id="IPR000120">
    <property type="entry name" value="Amidase"/>
</dbReference>
<name>A0A848DQ62_9PSEU</name>
<proteinExistence type="predicted"/>
<dbReference type="EC" id="3.5.1.4" evidence="3"/>
<sequence>MPPRVPSLDELARLADRHHLSLEPDDLREFQELMAGPLASYARLDEISEPEPEPAYPRSPGRRPEPAENPYGAWSWKTDIRGAATGPLAGRRVVIKDNVCVAGVPMMNGTRALEDYVPDVDATVVTRILDAGGEIVGKSVCECLCFSGGSHTAYTGPTRNPHDPSRSSGGSSSGSAVLVALGEADLAIGGDQGGSIRMPSSWTGICGHKPTWGLVPYTGVFPVEMTLDHVGPMARTVADLAVLLDVIAGPDGLDPRQQYDLRTAPYAAGLDHGVAGLRVGLVREGFDWPGLSEPDVDAAVRAAAERFTELGATVREVSIPWHRDGVHLCLAIVMEGGESVMLGQHAMGSNWKGRYLPGLAEAFGQGVRKHADDLSDTAKLLALTGTFMREEYHGSYYGRAQNLSRSLRAAYDAALADLDVLVMPTQPLKATEIPPADAPRGVQVARALEMIVNTCPMDVTGHPALSLPIGTSNGLPVGMMIVGRRWEDAEVLRAGHAWQTAFGADAAPLPPR</sequence>
<feature type="domain" description="Amidase" evidence="2">
    <location>
        <begin position="79"/>
        <end position="492"/>
    </location>
</feature>
<dbReference type="NCBIfam" id="NF005565">
    <property type="entry name" value="PRK07235.1"/>
    <property type="match status" value="1"/>
</dbReference>
<evidence type="ECO:0000256" key="1">
    <source>
        <dbReference type="SAM" id="MobiDB-lite"/>
    </source>
</evidence>
<evidence type="ECO:0000259" key="2">
    <source>
        <dbReference type="Pfam" id="PF01425"/>
    </source>
</evidence>
<dbReference type="InterPro" id="IPR036928">
    <property type="entry name" value="AS_sf"/>
</dbReference>
<feature type="region of interest" description="Disordered" evidence="1">
    <location>
        <begin position="154"/>
        <end position="174"/>
    </location>
</feature>
<dbReference type="Pfam" id="PF01425">
    <property type="entry name" value="Amidase"/>
    <property type="match status" value="1"/>
</dbReference>
<dbReference type="Gene3D" id="1.10.20.60">
    <property type="entry name" value="Glu-tRNAGln amidotransferase C subunit, N-terminal domain"/>
    <property type="match status" value="1"/>
</dbReference>
<dbReference type="PANTHER" id="PTHR11895:SF170">
    <property type="entry name" value="AMIDASE"/>
    <property type="match status" value="1"/>
</dbReference>
<organism evidence="3 4">
    <name type="scientific">Pseudonocardia bannensis</name>
    <dbReference type="NCBI Taxonomy" id="630973"/>
    <lineage>
        <taxon>Bacteria</taxon>
        <taxon>Bacillati</taxon>
        <taxon>Actinomycetota</taxon>
        <taxon>Actinomycetes</taxon>
        <taxon>Pseudonocardiales</taxon>
        <taxon>Pseudonocardiaceae</taxon>
        <taxon>Pseudonocardia</taxon>
    </lineage>
</organism>
<dbReference type="PANTHER" id="PTHR11895">
    <property type="entry name" value="TRANSAMIDASE"/>
    <property type="match status" value="1"/>
</dbReference>
<keyword evidence="4" id="KW-1185">Reference proteome</keyword>
<accession>A0A848DQ62</accession>
<reference evidence="3 4" key="1">
    <citation type="submission" date="2020-04" db="EMBL/GenBank/DDBJ databases">
        <authorList>
            <person name="Klaysubun C."/>
            <person name="Duangmal K."/>
            <person name="Lipun K."/>
        </authorList>
    </citation>
    <scope>NUCLEOTIDE SEQUENCE [LARGE SCALE GENOMIC DNA]</scope>
    <source>
        <strain evidence="3 4">DSM 45300</strain>
    </source>
</reference>
<gene>
    <name evidence="3" type="ORF">HF519_26180</name>
</gene>
<dbReference type="EMBL" id="JAAXKZ010000146">
    <property type="protein sequence ID" value="NMH94990.1"/>
    <property type="molecule type" value="Genomic_DNA"/>
</dbReference>
<dbReference type="RefSeq" id="WP_169415660.1">
    <property type="nucleotide sequence ID" value="NZ_JAAXKZ010000146.1"/>
</dbReference>
<dbReference type="Gene3D" id="3.90.1300.10">
    <property type="entry name" value="Amidase signature (AS) domain"/>
    <property type="match status" value="1"/>
</dbReference>
<dbReference type="AlphaFoldDB" id="A0A848DQ62"/>
<evidence type="ECO:0000313" key="3">
    <source>
        <dbReference type="EMBL" id="NMH94990.1"/>
    </source>
</evidence>